<dbReference type="EMBL" id="JBJURJ010000029">
    <property type="protein sequence ID" value="MFM9332358.1"/>
    <property type="molecule type" value="Genomic_DNA"/>
</dbReference>
<keyword evidence="2" id="KW-1185">Reference proteome</keyword>
<keyword evidence="1" id="KW-0251">Elongation factor</keyword>
<protein>
    <submittedName>
        <fullName evidence="1">Elongation factor G</fullName>
    </submittedName>
</protein>
<accession>A0ACC7P5V6</accession>
<gene>
    <name evidence="1" type="primary">fusA</name>
    <name evidence="1" type="ORF">ACI1P1_29090</name>
</gene>
<organism evidence="1 2">
    <name type="scientific">Paenibacillus mesotrionivorans</name>
    <dbReference type="NCBI Taxonomy" id="3160968"/>
    <lineage>
        <taxon>Bacteria</taxon>
        <taxon>Bacillati</taxon>
        <taxon>Bacillota</taxon>
        <taxon>Bacilli</taxon>
        <taxon>Bacillales</taxon>
        <taxon>Paenibacillaceae</taxon>
        <taxon>Paenibacillus</taxon>
    </lineage>
</organism>
<proteinExistence type="predicted"/>
<reference evidence="1" key="1">
    <citation type="submission" date="2024-12" db="EMBL/GenBank/DDBJ databases">
        <authorList>
            <person name="Wu N."/>
        </authorList>
    </citation>
    <scope>NUCLEOTIDE SEQUENCE</scope>
    <source>
        <strain evidence="1">P15</strain>
    </source>
</reference>
<comment type="caution">
    <text evidence="1">The sequence shown here is derived from an EMBL/GenBank/DDBJ whole genome shotgun (WGS) entry which is preliminary data.</text>
</comment>
<keyword evidence="1" id="KW-0648">Protein biosynthesis</keyword>
<evidence type="ECO:0000313" key="1">
    <source>
        <dbReference type="EMBL" id="MFM9332358.1"/>
    </source>
</evidence>
<evidence type="ECO:0000313" key="2">
    <source>
        <dbReference type="Proteomes" id="UP001631969"/>
    </source>
</evidence>
<name>A0ACC7P5V6_9BACL</name>
<dbReference type="Proteomes" id="UP001631969">
    <property type="component" value="Unassembled WGS sequence"/>
</dbReference>
<sequence length="691" mass="76653">MAREFSLKDTRNIGIMAHIDAGKTTTTERILFYTGRTHKIGEVHEGAATMDWMEQEQERGITITSAATTCQWKGHRINIIDTPGHVDFTVEVERSLRVLDGAVGVFSAKEGVEPQSETVWRQADRYGVPRIAYINKMDIIGADFLAVIEQMRDRLRANAVAIQLPIGAEADFIGIIDLVEQVAYMYKDDLGKDIEKVEIPAEYVEKAAQLRLELVEKVAELDEELTMKYLEGEEITVPEIKAALRKGVCEVKIYPVIVGSSYKNKGVQLMLDAVVDYLPAPIDVPDIKGTLEDGTEATRKSSDEEPFSALAFKIATDPYVGRLTFFRVYSGSLNSGSYVLNSTKNKRERIGRILQMHANSRQEISIVYAGDIAAAVGLKDTITGDTLSDEKHPVILESMNFPDPVISIAVEPKTKADQDKMGVALSKLAEEDPTFRYYTDEETNQTIIQGMGELHLEIIVDRMLREFRVETNVGKPQVAYRETFRATAKVEGKFVRQSGGRGQYGHCWIEFQPLEAGSGFVFENKVVGGVVPREYIGPVQAGIEESMKNGVLAGFPLVDIKATIFDGSYHDVDSNEMAFKIAGSMALKAAKDKCNPVLLEPIMKVEVTVPEEYMGDVMGDLNSRRGRIEGMDARAGAQIIRAKVPLSEMFGYSTTLRSRTQGRGVYSMEISHYEEVPKSISEEIIAKNKGA</sequence>